<dbReference type="EMBL" id="JACHMB010000001">
    <property type="protein sequence ID" value="MBB5773621.1"/>
    <property type="molecule type" value="Genomic_DNA"/>
</dbReference>
<gene>
    <name evidence="2" type="ORF">HD596_000377</name>
</gene>
<evidence type="ECO:0000259" key="1">
    <source>
        <dbReference type="Pfam" id="PF13613"/>
    </source>
</evidence>
<name>A0A7W9L7L7_9ACTN</name>
<dbReference type="Pfam" id="PF13613">
    <property type="entry name" value="HTH_Tnp_4"/>
    <property type="match status" value="1"/>
</dbReference>
<sequence>MEGSSTKINLSTRGFELLFYRAALPLSSRTVSYLSDLIRRHREKIRSPWRRLNPGQQALLVLVHLRKDETLTEVAAGFGVGVATA</sequence>
<reference evidence="2 3" key="1">
    <citation type="submission" date="2020-08" db="EMBL/GenBank/DDBJ databases">
        <title>Sequencing the genomes of 1000 actinobacteria strains.</title>
        <authorList>
            <person name="Klenk H.-P."/>
        </authorList>
    </citation>
    <scope>NUCLEOTIDE SEQUENCE [LARGE SCALE GENOMIC DNA]</scope>
    <source>
        <strain evidence="2 3">DSM 45507</strain>
    </source>
</reference>
<accession>A0A7W9L7L7</accession>
<dbReference type="InterPro" id="IPR027805">
    <property type="entry name" value="Transposase_HTH_dom"/>
</dbReference>
<dbReference type="Proteomes" id="UP000579153">
    <property type="component" value="Unassembled WGS sequence"/>
</dbReference>
<feature type="domain" description="Transposase Helix-turn-helix" evidence="1">
    <location>
        <begin position="50"/>
        <end position="85"/>
    </location>
</feature>
<keyword evidence="3" id="KW-1185">Reference proteome</keyword>
<evidence type="ECO:0000313" key="3">
    <source>
        <dbReference type="Proteomes" id="UP000579153"/>
    </source>
</evidence>
<evidence type="ECO:0000313" key="2">
    <source>
        <dbReference type="EMBL" id="MBB5773621.1"/>
    </source>
</evidence>
<comment type="caution">
    <text evidence="2">The sequence shown here is derived from an EMBL/GenBank/DDBJ whole genome shotgun (WGS) entry which is preliminary data.</text>
</comment>
<protein>
    <recommendedName>
        <fullName evidence="1">Transposase Helix-turn-helix domain-containing protein</fullName>
    </recommendedName>
</protein>
<proteinExistence type="predicted"/>
<dbReference type="AlphaFoldDB" id="A0A7W9L7L7"/>
<organism evidence="2 3">
    <name type="scientific">Nonomuraea jabiensis</name>
    <dbReference type="NCBI Taxonomy" id="882448"/>
    <lineage>
        <taxon>Bacteria</taxon>
        <taxon>Bacillati</taxon>
        <taxon>Actinomycetota</taxon>
        <taxon>Actinomycetes</taxon>
        <taxon>Streptosporangiales</taxon>
        <taxon>Streptosporangiaceae</taxon>
        <taxon>Nonomuraea</taxon>
    </lineage>
</organism>